<evidence type="ECO:0000313" key="11">
    <source>
        <dbReference type="EMBL" id="KAL1566224.1"/>
    </source>
</evidence>
<evidence type="ECO:0000256" key="4">
    <source>
        <dbReference type="ARBA" id="ARBA00023125"/>
    </source>
</evidence>
<evidence type="ECO:0000256" key="6">
    <source>
        <dbReference type="ARBA" id="ARBA00023163"/>
    </source>
</evidence>
<evidence type="ECO:0000256" key="1">
    <source>
        <dbReference type="ARBA" id="ARBA00004123"/>
    </source>
</evidence>
<feature type="domain" description="Calmodulin binding protein C-terminal" evidence="10">
    <location>
        <begin position="265"/>
        <end position="325"/>
    </location>
</feature>
<protein>
    <submittedName>
        <fullName evidence="11">Calmodulin-binding protein 60 A-like isoform X1</fullName>
    </submittedName>
</protein>
<evidence type="ECO:0000259" key="9">
    <source>
        <dbReference type="Pfam" id="PF20451"/>
    </source>
</evidence>
<evidence type="ECO:0000256" key="7">
    <source>
        <dbReference type="ARBA" id="ARBA00023242"/>
    </source>
</evidence>
<evidence type="ECO:0000256" key="2">
    <source>
        <dbReference type="ARBA" id="ARBA00007214"/>
    </source>
</evidence>
<keyword evidence="3" id="KW-0805">Transcription regulation</keyword>
<dbReference type="PANTHER" id="PTHR31713:SF41">
    <property type="entry name" value="CALMODULIN-BINDING PROTEIN 60 A-LIKE"/>
    <property type="match status" value="1"/>
</dbReference>
<dbReference type="InterPro" id="IPR046830">
    <property type="entry name" value="Calmod_bind_M"/>
</dbReference>
<dbReference type="Pfam" id="PF07887">
    <property type="entry name" value="Calmodulin_bind"/>
    <property type="match status" value="1"/>
</dbReference>
<proteinExistence type="inferred from homology"/>
<keyword evidence="6" id="KW-0804">Transcription</keyword>
<dbReference type="InterPro" id="IPR046831">
    <property type="entry name" value="Calmodulin_bind_N"/>
</dbReference>
<keyword evidence="4" id="KW-0238">DNA-binding</keyword>
<gene>
    <name evidence="11" type="ORF">AAHA92_01857</name>
</gene>
<dbReference type="GO" id="GO:0003677">
    <property type="term" value="F:DNA binding"/>
    <property type="evidence" value="ECO:0007669"/>
    <property type="project" value="UniProtKB-KW"/>
</dbReference>
<dbReference type="InterPro" id="IPR012416">
    <property type="entry name" value="CBP60"/>
</dbReference>
<sequence length="438" mass="48727">MDDDQYMKIFEEELDLEKERTLATVAEGFESAKRRMSTRFKRHLIDGSAGITTMRLEFRNGIAREILTGEEIRGEGDVPIEVALVDDVTGDVVVDEPEASAKIELYLLNAEELVVPQEEGKRPVLAGSVSLHLHRGVAVVANIKIRHCAATIKPPVFRLGARVVGASARVKEAKTEAFALKDFRIKYFKKHENPSLSDDVSRLVWIRRGGKIDKRLHDNKIDTVEDFLIRLLRDPQSLKSIVKTQAKKWKAIVNNARACLSSERVYCYIDPKQKTGVVFNILGRVLGLCSGSHYSQTSTLSEKHKVDDAAEKLLASAYQNWNEVKAFDDQNSLQQHLEERTEMAGGSTSGTNSCGGDAAAGYTDDQVDGIYHAVMQCLCAYPCSPPFEGLVSGSNGGEPRIVVGSSNSPRMWRKVLCVSKWLSLRRRVSPTPKKQRII</sequence>
<dbReference type="GO" id="GO:0005634">
    <property type="term" value="C:nucleus"/>
    <property type="evidence" value="ECO:0007669"/>
    <property type="project" value="UniProtKB-SubCell"/>
</dbReference>
<dbReference type="Proteomes" id="UP001567538">
    <property type="component" value="Unassembled WGS sequence"/>
</dbReference>
<dbReference type="Pfam" id="PF20452">
    <property type="entry name" value="Calmod_bind_C"/>
    <property type="match status" value="1"/>
</dbReference>
<keyword evidence="5" id="KW-0010">Activator</keyword>
<evidence type="ECO:0000256" key="3">
    <source>
        <dbReference type="ARBA" id="ARBA00023015"/>
    </source>
</evidence>
<feature type="domain" description="Calmodulin binding protein-like N-terminal" evidence="8">
    <location>
        <begin position="54"/>
        <end position="182"/>
    </location>
</feature>
<accession>A0ABD1IBX5</accession>
<comment type="subcellular location">
    <subcellularLocation>
        <location evidence="1">Nucleus</location>
    </subcellularLocation>
</comment>
<dbReference type="InterPro" id="IPR046829">
    <property type="entry name" value="Calmod_bind_C"/>
</dbReference>
<keyword evidence="7" id="KW-0539">Nucleus</keyword>
<feature type="domain" description="Calmodulin binding protein central" evidence="9">
    <location>
        <begin position="196"/>
        <end position="259"/>
    </location>
</feature>
<reference evidence="11 12" key="1">
    <citation type="submission" date="2024-06" db="EMBL/GenBank/DDBJ databases">
        <title>A chromosome level genome sequence of Diviner's sage (Salvia divinorum).</title>
        <authorList>
            <person name="Ford S.A."/>
            <person name="Ro D.-K."/>
            <person name="Ness R.W."/>
            <person name="Phillips M.A."/>
        </authorList>
    </citation>
    <scope>NUCLEOTIDE SEQUENCE [LARGE SCALE GENOMIC DNA]</scope>
    <source>
        <strain evidence="11">SAF-2024a</strain>
        <tissue evidence="11">Leaf</tissue>
    </source>
</reference>
<name>A0ABD1IBX5_SALDI</name>
<dbReference type="PANTHER" id="PTHR31713">
    <property type="entry name" value="OS02G0177800 PROTEIN"/>
    <property type="match status" value="1"/>
</dbReference>
<keyword evidence="12" id="KW-1185">Reference proteome</keyword>
<evidence type="ECO:0000313" key="12">
    <source>
        <dbReference type="Proteomes" id="UP001567538"/>
    </source>
</evidence>
<evidence type="ECO:0000259" key="10">
    <source>
        <dbReference type="Pfam" id="PF20452"/>
    </source>
</evidence>
<dbReference type="AlphaFoldDB" id="A0ABD1IBX5"/>
<organism evidence="11 12">
    <name type="scientific">Salvia divinorum</name>
    <name type="common">Maria pastora</name>
    <name type="synonym">Diviner's sage</name>
    <dbReference type="NCBI Taxonomy" id="28513"/>
    <lineage>
        <taxon>Eukaryota</taxon>
        <taxon>Viridiplantae</taxon>
        <taxon>Streptophyta</taxon>
        <taxon>Embryophyta</taxon>
        <taxon>Tracheophyta</taxon>
        <taxon>Spermatophyta</taxon>
        <taxon>Magnoliopsida</taxon>
        <taxon>eudicotyledons</taxon>
        <taxon>Gunneridae</taxon>
        <taxon>Pentapetalae</taxon>
        <taxon>asterids</taxon>
        <taxon>lamiids</taxon>
        <taxon>Lamiales</taxon>
        <taxon>Lamiaceae</taxon>
        <taxon>Nepetoideae</taxon>
        <taxon>Mentheae</taxon>
        <taxon>Salviinae</taxon>
        <taxon>Salvia</taxon>
        <taxon>Salvia subgen. Calosphace</taxon>
    </lineage>
</organism>
<dbReference type="Pfam" id="PF20451">
    <property type="entry name" value="Calmod_bind_M"/>
    <property type="match status" value="1"/>
</dbReference>
<evidence type="ECO:0000259" key="8">
    <source>
        <dbReference type="Pfam" id="PF07887"/>
    </source>
</evidence>
<comment type="caution">
    <text evidence="11">The sequence shown here is derived from an EMBL/GenBank/DDBJ whole genome shotgun (WGS) entry which is preliminary data.</text>
</comment>
<dbReference type="EMBL" id="JBEAFC010000002">
    <property type="protein sequence ID" value="KAL1566224.1"/>
    <property type="molecule type" value="Genomic_DNA"/>
</dbReference>
<evidence type="ECO:0000256" key="5">
    <source>
        <dbReference type="ARBA" id="ARBA00023159"/>
    </source>
</evidence>
<comment type="similarity">
    <text evidence="2">Belongs to the plant ACBP60 protein family.</text>
</comment>